<dbReference type="GO" id="GO:0016987">
    <property type="term" value="F:sigma factor activity"/>
    <property type="evidence" value="ECO:0007669"/>
    <property type="project" value="UniProtKB-KW"/>
</dbReference>
<dbReference type="InterPro" id="IPR039425">
    <property type="entry name" value="RNA_pol_sigma-70-like"/>
</dbReference>
<dbReference type="Pfam" id="PF04542">
    <property type="entry name" value="Sigma70_r2"/>
    <property type="match status" value="1"/>
</dbReference>
<dbReference type="InterPro" id="IPR014284">
    <property type="entry name" value="RNA_pol_sigma-70_dom"/>
</dbReference>
<dbReference type="InterPro" id="IPR007627">
    <property type="entry name" value="RNA_pol_sigma70_r2"/>
</dbReference>
<evidence type="ECO:0000313" key="9">
    <source>
        <dbReference type="Proteomes" id="UP000266005"/>
    </source>
</evidence>
<feature type="domain" description="RNA polymerase sigma factor 70 region 4 type 2" evidence="7">
    <location>
        <begin position="137"/>
        <end position="189"/>
    </location>
</feature>
<evidence type="ECO:0000256" key="1">
    <source>
        <dbReference type="ARBA" id="ARBA00010641"/>
    </source>
</evidence>
<name>A0A399RVX5_9BACT</name>
<dbReference type="AlphaFoldDB" id="A0A399RVX5"/>
<organism evidence="8 9">
    <name type="scientific">Pontibacter oryzae</name>
    <dbReference type="NCBI Taxonomy" id="2304593"/>
    <lineage>
        <taxon>Bacteria</taxon>
        <taxon>Pseudomonadati</taxon>
        <taxon>Bacteroidota</taxon>
        <taxon>Cytophagia</taxon>
        <taxon>Cytophagales</taxon>
        <taxon>Hymenobacteraceae</taxon>
        <taxon>Pontibacter</taxon>
    </lineage>
</organism>
<keyword evidence="2" id="KW-0805">Transcription regulation</keyword>
<protein>
    <submittedName>
        <fullName evidence="8">Sigma-70 family RNA polymerase sigma factor</fullName>
    </submittedName>
</protein>
<reference evidence="9" key="1">
    <citation type="submission" date="2018-08" db="EMBL/GenBank/DDBJ databases">
        <title>Mucilaginibacter sp. MYSH2.</title>
        <authorList>
            <person name="Seo T."/>
        </authorList>
    </citation>
    <scope>NUCLEOTIDE SEQUENCE [LARGE SCALE GENOMIC DNA]</scope>
    <source>
        <strain evidence="9">KIRAN</strain>
    </source>
</reference>
<evidence type="ECO:0000256" key="2">
    <source>
        <dbReference type="ARBA" id="ARBA00023015"/>
    </source>
</evidence>
<evidence type="ECO:0000256" key="5">
    <source>
        <dbReference type="ARBA" id="ARBA00023163"/>
    </source>
</evidence>
<dbReference type="GO" id="GO:0006352">
    <property type="term" value="P:DNA-templated transcription initiation"/>
    <property type="evidence" value="ECO:0007669"/>
    <property type="project" value="InterPro"/>
</dbReference>
<evidence type="ECO:0000256" key="3">
    <source>
        <dbReference type="ARBA" id="ARBA00023082"/>
    </source>
</evidence>
<dbReference type="PANTHER" id="PTHR43133">
    <property type="entry name" value="RNA POLYMERASE ECF-TYPE SIGMA FACTO"/>
    <property type="match status" value="1"/>
</dbReference>
<evidence type="ECO:0000259" key="6">
    <source>
        <dbReference type="Pfam" id="PF04542"/>
    </source>
</evidence>
<dbReference type="GO" id="GO:0003677">
    <property type="term" value="F:DNA binding"/>
    <property type="evidence" value="ECO:0007669"/>
    <property type="project" value="UniProtKB-KW"/>
</dbReference>
<proteinExistence type="inferred from homology"/>
<dbReference type="OrthoDB" id="1116873at2"/>
<dbReference type="InterPro" id="IPR013249">
    <property type="entry name" value="RNA_pol_sigma70_r4_t2"/>
</dbReference>
<keyword evidence="5" id="KW-0804">Transcription</keyword>
<dbReference type="Pfam" id="PF08281">
    <property type="entry name" value="Sigma70_r4_2"/>
    <property type="match status" value="1"/>
</dbReference>
<keyword evidence="4" id="KW-0238">DNA-binding</keyword>
<keyword evidence="3" id="KW-0731">Sigma factor</keyword>
<feature type="domain" description="RNA polymerase sigma-70 region 2" evidence="6">
    <location>
        <begin position="37"/>
        <end position="102"/>
    </location>
</feature>
<dbReference type="Proteomes" id="UP000266005">
    <property type="component" value="Unassembled WGS sequence"/>
</dbReference>
<dbReference type="InterPro" id="IPR013325">
    <property type="entry name" value="RNA_pol_sigma_r2"/>
</dbReference>
<evidence type="ECO:0000313" key="8">
    <source>
        <dbReference type="EMBL" id="RIJ34483.1"/>
    </source>
</evidence>
<evidence type="ECO:0000259" key="7">
    <source>
        <dbReference type="Pfam" id="PF08281"/>
    </source>
</evidence>
<comment type="caution">
    <text evidence="8">The sequence shown here is derived from an EMBL/GenBank/DDBJ whole genome shotgun (WGS) entry which is preliminary data.</text>
</comment>
<dbReference type="SUPFAM" id="SSF88946">
    <property type="entry name" value="Sigma2 domain of RNA polymerase sigma factors"/>
    <property type="match status" value="1"/>
</dbReference>
<dbReference type="PANTHER" id="PTHR43133:SF8">
    <property type="entry name" value="RNA POLYMERASE SIGMA FACTOR HI_1459-RELATED"/>
    <property type="match status" value="1"/>
</dbReference>
<evidence type="ECO:0000256" key="4">
    <source>
        <dbReference type="ARBA" id="ARBA00023125"/>
    </source>
</evidence>
<comment type="similarity">
    <text evidence="1">Belongs to the sigma-70 factor family. ECF subfamily.</text>
</comment>
<dbReference type="InterPro" id="IPR013324">
    <property type="entry name" value="RNA_pol_sigma_r3/r4-like"/>
</dbReference>
<dbReference type="Gene3D" id="1.10.10.10">
    <property type="entry name" value="Winged helix-like DNA-binding domain superfamily/Winged helix DNA-binding domain"/>
    <property type="match status" value="1"/>
</dbReference>
<dbReference type="EMBL" id="QWGE01000005">
    <property type="protein sequence ID" value="RIJ34483.1"/>
    <property type="molecule type" value="Genomic_DNA"/>
</dbReference>
<dbReference type="InterPro" id="IPR036388">
    <property type="entry name" value="WH-like_DNA-bd_sf"/>
</dbReference>
<gene>
    <name evidence="8" type="ORF">D1627_15400</name>
</gene>
<accession>A0A399RVX5</accession>
<dbReference type="NCBIfam" id="TIGR02937">
    <property type="entry name" value="sigma70-ECF"/>
    <property type="match status" value="1"/>
</dbReference>
<keyword evidence="9" id="KW-1185">Reference proteome</keyword>
<dbReference type="Gene3D" id="1.10.1740.10">
    <property type="match status" value="1"/>
</dbReference>
<sequence>MLPFFMKLFTNSAPPPPDAELLRLYRETGELAHLAELFQRHSEMVFLVCRKYLRDEEESKDATMQLFEHLTKALLQHDVANFKGWLYTATKNHCLMQLRAQKGQAATLNLDENWPPLMENHEPLHLTEAEQTEAAEQLLREALQALPAEQNTCVELFYLQQKSYREITDLTGYELSKVKSYIQNGKRNLKIYMEKHHAPR</sequence>
<dbReference type="SUPFAM" id="SSF88659">
    <property type="entry name" value="Sigma3 and sigma4 domains of RNA polymerase sigma factors"/>
    <property type="match status" value="1"/>
</dbReference>